<feature type="compositionally biased region" description="Low complexity" evidence="3">
    <location>
        <begin position="43"/>
        <end position="54"/>
    </location>
</feature>
<feature type="chain" id="PRO_5035881678" evidence="4">
    <location>
        <begin position="48"/>
        <end position="269"/>
    </location>
</feature>
<evidence type="ECO:0000313" key="7">
    <source>
        <dbReference type="Proteomes" id="UP000675554"/>
    </source>
</evidence>
<dbReference type="Pfam" id="PF01522">
    <property type="entry name" value="Polysacc_deac_1"/>
    <property type="match status" value="1"/>
</dbReference>
<reference evidence="6" key="1">
    <citation type="submission" date="2021-04" db="EMBL/GenBank/DDBJ databases">
        <title>Sequencing of actinobacteria type strains.</title>
        <authorList>
            <person name="Nguyen G.-S."/>
            <person name="Wentzel A."/>
        </authorList>
    </citation>
    <scope>NUCLEOTIDE SEQUENCE</scope>
    <source>
        <strain evidence="6">DSM 42095</strain>
    </source>
</reference>
<evidence type="ECO:0000259" key="5">
    <source>
        <dbReference type="PROSITE" id="PS51677"/>
    </source>
</evidence>
<feature type="region of interest" description="Disordered" evidence="3">
    <location>
        <begin position="43"/>
        <end position="69"/>
    </location>
</feature>
<dbReference type="Proteomes" id="UP000675554">
    <property type="component" value="Unassembled WGS sequence"/>
</dbReference>
<organism evidence="6 7">
    <name type="scientific">Streptomyces daliensis</name>
    <dbReference type="NCBI Taxonomy" id="299421"/>
    <lineage>
        <taxon>Bacteria</taxon>
        <taxon>Bacillati</taxon>
        <taxon>Actinomycetota</taxon>
        <taxon>Actinomycetes</taxon>
        <taxon>Kitasatosporales</taxon>
        <taxon>Streptomycetaceae</taxon>
        <taxon>Streptomyces</taxon>
    </lineage>
</organism>
<protein>
    <submittedName>
        <fullName evidence="6">Polysaccharide deacetylase family protein</fullName>
    </submittedName>
</protein>
<evidence type="ECO:0000256" key="3">
    <source>
        <dbReference type="SAM" id="MobiDB-lite"/>
    </source>
</evidence>
<keyword evidence="7" id="KW-1185">Reference proteome</keyword>
<dbReference type="SUPFAM" id="SSF88713">
    <property type="entry name" value="Glycoside hydrolase/deacetylase"/>
    <property type="match status" value="1"/>
</dbReference>
<evidence type="ECO:0000256" key="4">
    <source>
        <dbReference type="SAM" id="SignalP"/>
    </source>
</evidence>
<dbReference type="Gene3D" id="3.20.20.370">
    <property type="entry name" value="Glycoside hydrolase/deacetylase"/>
    <property type="match status" value="1"/>
</dbReference>
<evidence type="ECO:0000256" key="2">
    <source>
        <dbReference type="ARBA" id="ARBA00022801"/>
    </source>
</evidence>
<comment type="caution">
    <text evidence="6">The sequence shown here is derived from an EMBL/GenBank/DDBJ whole genome shotgun (WGS) entry which is preliminary data.</text>
</comment>
<dbReference type="AlphaFoldDB" id="A0A8T4IKA4"/>
<sequence length="269" mass="28220">MRRTRRHPARRHVPLRHPRGARRQVRAALVAVAAAATLAFTAAPSPAASTGASPDDSTGASAGEQRGGRAWANCPNGYVGLTYDDGPHQTSTTALLNALRAGGAKATFFIWGQHADQYPDLLRSVHAAGMWIGNHTYTHPHLPQLSESAAYQEIANTQSTIQRITGQTPTLFRPPYGETNAQIKATAARLGMAEVLWSVDSRDWNGATTQQIVAAAATLRAGGIILMHDGGYRATVDAVPQILSGLAARGLCPGRIVAGAGGTPVVTAP</sequence>
<proteinExistence type="predicted"/>
<gene>
    <name evidence="6" type="ORF">KDA82_01185</name>
</gene>
<dbReference type="GO" id="GO:0016020">
    <property type="term" value="C:membrane"/>
    <property type="evidence" value="ECO:0007669"/>
    <property type="project" value="TreeGrafter"/>
</dbReference>
<dbReference type="PROSITE" id="PS51677">
    <property type="entry name" value="NODB"/>
    <property type="match status" value="1"/>
</dbReference>
<name>A0A8T4IKA4_9ACTN</name>
<evidence type="ECO:0000313" key="6">
    <source>
        <dbReference type="EMBL" id="MBR7671672.1"/>
    </source>
</evidence>
<feature type="region of interest" description="Disordered" evidence="3">
    <location>
        <begin position="1"/>
        <end position="22"/>
    </location>
</feature>
<keyword evidence="1" id="KW-0479">Metal-binding</keyword>
<dbReference type="EMBL" id="JAGSMN010000020">
    <property type="protein sequence ID" value="MBR7671672.1"/>
    <property type="molecule type" value="Genomic_DNA"/>
</dbReference>
<dbReference type="PANTHER" id="PTHR10587">
    <property type="entry name" value="GLYCOSYL TRANSFERASE-RELATED"/>
    <property type="match status" value="1"/>
</dbReference>
<dbReference type="GO" id="GO:0016810">
    <property type="term" value="F:hydrolase activity, acting on carbon-nitrogen (but not peptide) bonds"/>
    <property type="evidence" value="ECO:0007669"/>
    <property type="project" value="InterPro"/>
</dbReference>
<dbReference type="GO" id="GO:0005975">
    <property type="term" value="P:carbohydrate metabolic process"/>
    <property type="evidence" value="ECO:0007669"/>
    <property type="project" value="InterPro"/>
</dbReference>
<dbReference type="GO" id="GO:0046872">
    <property type="term" value="F:metal ion binding"/>
    <property type="evidence" value="ECO:0007669"/>
    <property type="project" value="UniProtKB-KW"/>
</dbReference>
<dbReference type="InterPro" id="IPR050248">
    <property type="entry name" value="Polysacc_deacetylase_ArnD"/>
</dbReference>
<evidence type="ECO:0000256" key="1">
    <source>
        <dbReference type="ARBA" id="ARBA00022723"/>
    </source>
</evidence>
<feature type="signal peptide" evidence="4">
    <location>
        <begin position="1"/>
        <end position="47"/>
    </location>
</feature>
<accession>A0A8T4IKA4</accession>
<dbReference type="InterPro" id="IPR002509">
    <property type="entry name" value="NODB_dom"/>
</dbReference>
<keyword evidence="4" id="KW-0732">Signal</keyword>
<dbReference type="PANTHER" id="PTHR10587:SF133">
    <property type="entry name" value="CHITIN DEACETYLASE 1-RELATED"/>
    <property type="match status" value="1"/>
</dbReference>
<keyword evidence="2" id="KW-0378">Hydrolase</keyword>
<feature type="domain" description="NodB homology" evidence="5">
    <location>
        <begin position="77"/>
        <end position="254"/>
    </location>
</feature>
<dbReference type="InterPro" id="IPR011330">
    <property type="entry name" value="Glyco_hydro/deAcase_b/a-brl"/>
</dbReference>